<dbReference type="GO" id="GO:0006741">
    <property type="term" value="P:NADP+ biosynthetic process"/>
    <property type="evidence" value="ECO:0007669"/>
    <property type="project" value="InterPro"/>
</dbReference>
<dbReference type="GO" id="GO:0005524">
    <property type="term" value="F:ATP binding"/>
    <property type="evidence" value="ECO:0007669"/>
    <property type="project" value="UniProtKB-ARBA"/>
</dbReference>
<dbReference type="SUPFAM" id="SSF111331">
    <property type="entry name" value="NAD kinase/diacylglycerol kinase-like"/>
    <property type="match status" value="1"/>
</dbReference>
<protein>
    <recommendedName>
        <fullName evidence="8">NAD(+) kinase</fullName>
    </recommendedName>
</protein>
<dbReference type="RefSeq" id="WP_146973710.1">
    <property type="nucleotide sequence ID" value="NZ_VOSL01000028.1"/>
</dbReference>
<keyword evidence="1" id="KW-0808">Transferase</keyword>
<evidence type="ECO:0000313" key="6">
    <source>
        <dbReference type="EMBL" id="TXD39680.1"/>
    </source>
</evidence>
<dbReference type="GO" id="GO:0019674">
    <property type="term" value="P:NAD+ metabolic process"/>
    <property type="evidence" value="ECO:0007669"/>
    <property type="project" value="InterPro"/>
</dbReference>
<proteinExistence type="predicted"/>
<evidence type="ECO:0000256" key="3">
    <source>
        <dbReference type="ARBA" id="ARBA00022857"/>
    </source>
</evidence>
<evidence type="ECO:0008006" key="8">
    <source>
        <dbReference type="Google" id="ProtNLM"/>
    </source>
</evidence>
<dbReference type="Gene3D" id="2.60.200.30">
    <property type="entry name" value="Probable inorganic polyphosphate/atp-NAD kinase, domain 2"/>
    <property type="match status" value="1"/>
</dbReference>
<evidence type="ECO:0000256" key="1">
    <source>
        <dbReference type="ARBA" id="ARBA00022679"/>
    </source>
</evidence>
<dbReference type="AlphaFoldDB" id="A0A5C6XCH7"/>
<dbReference type="Gene3D" id="3.40.50.10330">
    <property type="entry name" value="Probable inorganic polyphosphate/atp-NAD kinase, domain 1"/>
    <property type="match status" value="1"/>
</dbReference>
<comment type="caution">
    <text evidence="6">The sequence shown here is derived from an EMBL/GenBank/DDBJ whole genome shotgun (WGS) entry which is preliminary data.</text>
</comment>
<dbReference type="InterPro" id="IPR017437">
    <property type="entry name" value="ATP-NAD_kinase_PpnK-typ_C"/>
</dbReference>
<dbReference type="EMBL" id="VOSL01000028">
    <property type="protein sequence ID" value="TXD39680.1"/>
    <property type="molecule type" value="Genomic_DNA"/>
</dbReference>
<dbReference type="InterPro" id="IPR017438">
    <property type="entry name" value="ATP-NAD_kinase_N"/>
</dbReference>
<dbReference type="InterPro" id="IPR016064">
    <property type="entry name" value="NAD/diacylglycerol_kinase_sf"/>
</dbReference>
<dbReference type="GO" id="GO:0003951">
    <property type="term" value="F:NAD+ kinase activity"/>
    <property type="evidence" value="ECO:0007669"/>
    <property type="project" value="UniProtKB-EC"/>
</dbReference>
<dbReference type="PANTHER" id="PTHR13158:SF5">
    <property type="entry name" value="NAD KINASE 2, MITOCHONDRIAL"/>
    <property type="match status" value="1"/>
</dbReference>
<sequence>MSTNARLLVAYKKSRYEQYVLDQGDQAVAHLIDEGHVSVARLRASHRAHQQSLETILEHLSARGVDFEACYRGDVTDTSGYDLIIAVGGDGTVLDLSHRIVETPMLAINSDPAASVGYFCAGFASDFQRLLERTLTDDWEPTRLRRFFVCLNGEQVGPPVLNDVLITHANPAAVSTYLLKVGNHPIEGQKSSGIWFATPAGSTAAIRSAGGYVLPFRSQSFQYLVREPYPPAQGGYRFLKGLVPMHEPFEVVSRMREGRIFLDGPHLALEFGVGATLTIDPDAPPLLLYGLEEERRTA</sequence>
<evidence type="ECO:0000256" key="5">
    <source>
        <dbReference type="ARBA" id="ARBA00047925"/>
    </source>
</evidence>
<dbReference type="Pfam" id="PF01513">
    <property type="entry name" value="NAD_kinase"/>
    <property type="match status" value="1"/>
</dbReference>
<name>A0A5C6XCH7_9DELT</name>
<evidence type="ECO:0000313" key="7">
    <source>
        <dbReference type="Proteomes" id="UP000321046"/>
    </source>
</evidence>
<dbReference type="Proteomes" id="UP000321046">
    <property type="component" value="Unassembled WGS sequence"/>
</dbReference>
<keyword evidence="2" id="KW-0418">Kinase</keyword>
<dbReference type="PANTHER" id="PTHR13158">
    <property type="match status" value="1"/>
</dbReference>
<reference evidence="6 7" key="1">
    <citation type="submission" date="2019-08" db="EMBL/GenBank/DDBJ databases">
        <title>Bradymonadales sp. TMQ2.</title>
        <authorList>
            <person name="Liang Q."/>
        </authorList>
    </citation>
    <scope>NUCLEOTIDE SEQUENCE [LARGE SCALE GENOMIC DNA]</scope>
    <source>
        <strain evidence="6 7">TMQ2</strain>
    </source>
</reference>
<keyword evidence="3" id="KW-0521">NADP</keyword>
<evidence type="ECO:0000256" key="2">
    <source>
        <dbReference type="ARBA" id="ARBA00022777"/>
    </source>
</evidence>
<evidence type="ECO:0000256" key="4">
    <source>
        <dbReference type="ARBA" id="ARBA00023027"/>
    </source>
</evidence>
<dbReference type="GO" id="GO:0051287">
    <property type="term" value="F:NAD binding"/>
    <property type="evidence" value="ECO:0007669"/>
    <property type="project" value="UniProtKB-ARBA"/>
</dbReference>
<dbReference type="InterPro" id="IPR002504">
    <property type="entry name" value="NADK"/>
</dbReference>
<keyword evidence="4" id="KW-0520">NAD</keyword>
<organism evidence="6 7">
    <name type="scientific">Lujinxingia vulgaris</name>
    <dbReference type="NCBI Taxonomy" id="2600176"/>
    <lineage>
        <taxon>Bacteria</taxon>
        <taxon>Deltaproteobacteria</taxon>
        <taxon>Bradymonadales</taxon>
        <taxon>Lujinxingiaceae</taxon>
        <taxon>Lujinxingia</taxon>
    </lineage>
</organism>
<comment type="catalytic activity">
    <reaction evidence="5">
        <text>NAD(+) + ATP = ADP + NADP(+) + H(+)</text>
        <dbReference type="Rhea" id="RHEA:18629"/>
        <dbReference type="ChEBI" id="CHEBI:15378"/>
        <dbReference type="ChEBI" id="CHEBI:30616"/>
        <dbReference type="ChEBI" id="CHEBI:57540"/>
        <dbReference type="ChEBI" id="CHEBI:58349"/>
        <dbReference type="ChEBI" id="CHEBI:456216"/>
        <dbReference type="EC" id="2.7.1.23"/>
    </reaction>
</comment>
<gene>
    <name evidence="6" type="ORF">FRC96_06565</name>
</gene>
<accession>A0A5C6XCH7</accession>
<dbReference type="OrthoDB" id="9774737at2"/>